<evidence type="ECO:0000256" key="1">
    <source>
        <dbReference type="SAM" id="Coils"/>
    </source>
</evidence>
<dbReference type="Proteomes" id="UP001529510">
    <property type="component" value="Unassembled WGS sequence"/>
</dbReference>
<protein>
    <submittedName>
        <fullName evidence="2">Uncharacterized protein</fullName>
    </submittedName>
</protein>
<feature type="coiled-coil region" evidence="1">
    <location>
        <begin position="39"/>
        <end position="66"/>
    </location>
</feature>
<gene>
    <name evidence="2" type="ORF">M9458_050224</name>
</gene>
<dbReference type="InterPro" id="IPR007145">
    <property type="entry name" value="MAP65_Ase1_PRC1"/>
</dbReference>
<comment type="caution">
    <text evidence="2">The sequence shown here is derived from an EMBL/GenBank/DDBJ whole genome shotgun (WGS) entry which is preliminary data.</text>
</comment>
<dbReference type="EMBL" id="JAMKFB020000025">
    <property type="protein sequence ID" value="KAL0155961.1"/>
    <property type="molecule type" value="Genomic_DNA"/>
</dbReference>
<proteinExistence type="predicted"/>
<dbReference type="Pfam" id="PF03999">
    <property type="entry name" value="MAP65_ASE1"/>
    <property type="match status" value="1"/>
</dbReference>
<dbReference type="PANTHER" id="PTHR19321:SF1">
    <property type="entry name" value="PROTEIN REGULATOR OF CYTOKINESIS 1"/>
    <property type="match status" value="1"/>
</dbReference>
<sequence>SSKAESEALCVSTHGRIEELWEMLQVPEEERESLMPNTHASTKSRLNALQAELQRLEELKKQNIERVICTIRSEIVKFWENCYYSLEQRQAFTPYHS</sequence>
<feature type="non-terminal residue" evidence="2">
    <location>
        <position position="97"/>
    </location>
</feature>
<organism evidence="2 3">
    <name type="scientific">Cirrhinus mrigala</name>
    <name type="common">Mrigala</name>
    <dbReference type="NCBI Taxonomy" id="683832"/>
    <lineage>
        <taxon>Eukaryota</taxon>
        <taxon>Metazoa</taxon>
        <taxon>Chordata</taxon>
        <taxon>Craniata</taxon>
        <taxon>Vertebrata</taxon>
        <taxon>Euteleostomi</taxon>
        <taxon>Actinopterygii</taxon>
        <taxon>Neopterygii</taxon>
        <taxon>Teleostei</taxon>
        <taxon>Ostariophysi</taxon>
        <taxon>Cypriniformes</taxon>
        <taxon>Cyprinidae</taxon>
        <taxon>Labeoninae</taxon>
        <taxon>Labeonini</taxon>
        <taxon>Cirrhinus</taxon>
    </lineage>
</organism>
<keyword evidence="1" id="KW-0175">Coiled coil</keyword>
<reference evidence="2 3" key="1">
    <citation type="submission" date="2024-05" db="EMBL/GenBank/DDBJ databases">
        <title>Genome sequencing and assembly of Indian major carp, Cirrhinus mrigala (Hamilton, 1822).</title>
        <authorList>
            <person name="Mohindra V."/>
            <person name="Chowdhury L.M."/>
            <person name="Lal K."/>
            <person name="Jena J.K."/>
        </authorList>
    </citation>
    <scope>NUCLEOTIDE SEQUENCE [LARGE SCALE GENOMIC DNA]</scope>
    <source>
        <strain evidence="2">CM1030</strain>
        <tissue evidence="2">Blood</tissue>
    </source>
</reference>
<evidence type="ECO:0000313" key="2">
    <source>
        <dbReference type="EMBL" id="KAL0155961.1"/>
    </source>
</evidence>
<dbReference type="PANTHER" id="PTHR19321">
    <property type="entry name" value="PROTEIN REGULATOR OF CYTOKINESIS 1 PRC1-RELATED"/>
    <property type="match status" value="1"/>
</dbReference>
<dbReference type="AlphaFoldDB" id="A0ABD0N529"/>
<feature type="non-terminal residue" evidence="2">
    <location>
        <position position="1"/>
    </location>
</feature>
<keyword evidence="3" id="KW-1185">Reference proteome</keyword>
<name>A0ABD0N529_CIRMR</name>
<evidence type="ECO:0000313" key="3">
    <source>
        <dbReference type="Proteomes" id="UP001529510"/>
    </source>
</evidence>
<accession>A0ABD0N529</accession>